<dbReference type="AlphaFoldDB" id="A0AAD3RJA3"/>
<evidence type="ECO:0000256" key="4">
    <source>
        <dbReference type="ARBA" id="ARBA00022989"/>
    </source>
</evidence>
<evidence type="ECO:0000259" key="12">
    <source>
        <dbReference type="PROSITE" id="PS50259"/>
    </source>
</evidence>
<keyword evidence="9" id="KW-0807">Transducer</keyword>
<feature type="region of interest" description="Disordered" evidence="10">
    <location>
        <begin position="239"/>
        <end position="345"/>
    </location>
</feature>
<keyword evidence="7 13" id="KW-0675">Receptor</keyword>
<dbReference type="InterPro" id="IPR002455">
    <property type="entry name" value="GPCR3_GABA-B"/>
</dbReference>
<dbReference type="Pfam" id="PF00003">
    <property type="entry name" value="7tm_3"/>
    <property type="match status" value="1"/>
</dbReference>
<organism evidence="13 14">
    <name type="scientific">Lates japonicus</name>
    <name type="common">Japanese lates</name>
    <dbReference type="NCBI Taxonomy" id="270547"/>
    <lineage>
        <taxon>Eukaryota</taxon>
        <taxon>Metazoa</taxon>
        <taxon>Chordata</taxon>
        <taxon>Craniata</taxon>
        <taxon>Vertebrata</taxon>
        <taxon>Euteleostomi</taxon>
        <taxon>Actinopterygii</taxon>
        <taxon>Neopterygii</taxon>
        <taxon>Teleostei</taxon>
        <taxon>Neoteleostei</taxon>
        <taxon>Acanthomorphata</taxon>
        <taxon>Carangaria</taxon>
        <taxon>Carangaria incertae sedis</taxon>
        <taxon>Centropomidae</taxon>
        <taxon>Lates</taxon>
    </lineage>
</organism>
<feature type="transmembrane region" description="Helical" evidence="11">
    <location>
        <begin position="139"/>
        <end position="161"/>
    </location>
</feature>
<dbReference type="PROSITE" id="PS50259">
    <property type="entry name" value="G_PROTEIN_RECEP_F3_4"/>
    <property type="match status" value="1"/>
</dbReference>
<name>A0AAD3RJA3_LATJO</name>
<dbReference type="PANTHER" id="PTHR10519">
    <property type="entry name" value="GABA-B RECEPTOR"/>
    <property type="match status" value="1"/>
</dbReference>
<dbReference type="PANTHER" id="PTHR10519:SF77">
    <property type="entry name" value="GAMMA-AMINOBUTYRIC ACID TYPE B RECEPTOR SUBUNIT 1"/>
    <property type="match status" value="1"/>
</dbReference>
<feature type="transmembrane region" description="Helical" evidence="11">
    <location>
        <begin position="62"/>
        <end position="83"/>
    </location>
</feature>
<keyword evidence="5" id="KW-0297">G-protein coupled receptor</keyword>
<protein>
    <submittedName>
        <fullName evidence="13">Gamma-aminobutyric acid type B receptor subunit 1</fullName>
    </submittedName>
</protein>
<evidence type="ECO:0000256" key="1">
    <source>
        <dbReference type="ARBA" id="ARBA00004141"/>
    </source>
</evidence>
<sequence length="362" mass="40501">MQRGAGPPADRTVVIEEYRFLSQKLFAAVSVFAGLGILLGIVCLTFNIYNGNVRYIQNSQPYLNNMTAVGCMMALAAVFPLGIDGHHVHRSQFPVVCQQHLEPWKLYATVGVLLAIDFLSLMIWQIVDPLHITVELEKMNTWLGVVYGYKGLLLLLGIFLAYETKSISTEKINDHRAVGMAIYNVAVLCLITAPVTMILSSQQDASFAFASLAIVFSAYITLVVLFVPKMRRLITRGEWQSEQQDTLKTGSSTNNNDDPNNRRTGSCKRSSKRKKREYRRSATSWLSDRPYVTAADPPQARIRTTMPRRPHLPADPSLLPPPMRTTTDNPRSRPPFTNSSNLYPADSKMTTTVTTIDPTVYK</sequence>
<keyword evidence="6 11" id="KW-0472">Membrane</keyword>
<accession>A0AAD3RJA3</accession>
<evidence type="ECO:0000313" key="13">
    <source>
        <dbReference type="EMBL" id="GLD72539.1"/>
    </source>
</evidence>
<feature type="compositionally biased region" description="Low complexity" evidence="10">
    <location>
        <begin position="250"/>
        <end position="264"/>
    </location>
</feature>
<comment type="subcellular location">
    <subcellularLocation>
        <location evidence="1">Membrane</location>
        <topology evidence="1">Multi-pass membrane protein</topology>
    </subcellularLocation>
</comment>
<keyword evidence="4 11" id="KW-1133">Transmembrane helix</keyword>
<feature type="transmembrane region" description="Helical" evidence="11">
    <location>
        <begin position="181"/>
        <end position="199"/>
    </location>
</feature>
<dbReference type="GO" id="GO:0007214">
    <property type="term" value="P:gamma-aminobutyric acid signaling pathway"/>
    <property type="evidence" value="ECO:0007669"/>
    <property type="project" value="TreeGrafter"/>
</dbReference>
<evidence type="ECO:0000256" key="9">
    <source>
        <dbReference type="ARBA" id="ARBA00023224"/>
    </source>
</evidence>
<feature type="transmembrane region" description="Helical" evidence="11">
    <location>
        <begin position="205"/>
        <end position="227"/>
    </location>
</feature>
<keyword evidence="14" id="KW-1185">Reference proteome</keyword>
<evidence type="ECO:0000256" key="11">
    <source>
        <dbReference type="SAM" id="Phobius"/>
    </source>
</evidence>
<feature type="transmembrane region" description="Helical" evidence="11">
    <location>
        <begin position="25"/>
        <end position="50"/>
    </location>
</feature>
<evidence type="ECO:0000256" key="7">
    <source>
        <dbReference type="ARBA" id="ARBA00023170"/>
    </source>
</evidence>
<feature type="domain" description="G-protein coupled receptors family 3 profile" evidence="12">
    <location>
        <begin position="138"/>
        <end position="249"/>
    </location>
</feature>
<evidence type="ECO:0000256" key="2">
    <source>
        <dbReference type="ARBA" id="ARBA00008991"/>
    </source>
</evidence>
<evidence type="ECO:0000256" key="3">
    <source>
        <dbReference type="ARBA" id="ARBA00022692"/>
    </source>
</evidence>
<dbReference type="GO" id="GO:0038039">
    <property type="term" value="C:G protein-coupled receptor heterodimeric complex"/>
    <property type="evidence" value="ECO:0007669"/>
    <property type="project" value="TreeGrafter"/>
</dbReference>
<feature type="compositionally biased region" description="Basic residues" evidence="10">
    <location>
        <begin position="265"/>
        <end position="278"/>
    </location>
</feature>
<feature type="transmembrane region" description="Helical" evidence="11">
    <location>
        <begin position="104"/>
        <end position="127"/>
    </location>
</feature>
<feature type="compositionally biased region" description="Polar residues" evidence="10">
    <location>
        <begin position="239"/>
        <end position="249"/>
    </location>
</feature>
<dbReference type="PRINTS" id="PR01177">
    <property type="entry name" value="GABAB1RECPTR"/>
</dbReference>
<comment type="similarity">
    <text evidence="2">Belongs to the G-protein coupled receptor 3 family. GABA-B receptor subfamily.</text>
</comment>
<evidence type="ECO:0000256" key="10">
    <source>
        <dbReference type="SAM" id="MobiDB-lite"/>
    </source>
</evidence>
<evidence type="ECO:0000256" key="5">
    <source>
        <dbReference type="ARBA" id="ARBA00023040"/>
    </source>
</evidence>
<keyword evidence="3 11" id="KW-0812">Transmembrane</keyword>
<dbReference type="PRINTS" id="PR01176">
    <property type="entry name" value="GABABRECEPTR"/>
</dbReference>
<dbReference type="Proteomes" id="UP001279410">
    <property type="component" value="Unassembled WGS sequence"/>
</dbReference>
<feature type="compositionally biased region" description="Polar residues" evidence="10">
    <location>
        <begin position="324"/>
        <end position="342"/>
    </location>
</feature>
<comment type="caution">
    <text evidence="13">The sequence shown here is derived from an EMBL/GenBank/DDBJ whole genome shotgun (WGS) entry which is preliminary data.</text>
</comment>
<evidence type="ECO:0000256" key="6">
    <source>
        <dbReference type="ARBA" id="ARBA00023136"/>
    </source>
</evidence>
<dbReference type="EMBL" id="BRZM01001086">
    <property type="protein sequence ID" value="GLD72539.1"/>
    <property type="molecule type" value="Genomic_DNA"/>
</dbReference>
<evidence type="ECO:0000256" key="8">
    <source>
        <dbReference type="ARBA" id="ARBA00023180"/>
    </source>
</evidence>
<evidence type="ECO:0000313" key="14">
    <source>
        <dbReference type="Proteomes" id="UP001279410"/>
    </source>
</evidence>
<reference evidence="13" key="1">
    <citation type="submission" date="2022-08" db="EMBL/GenBank/DDBJ databases">
        <title>Genome sequencing of akame (Lates japonicus).</title>
        <authorList>
            <person name="Hashiguchi Y."/>
            <person name="Takahashi H."/>
        </authorList>
    </citation>
    <scope>NUCLEOTIDE SEQUENCE</scope>
    <source>
        <strain evidence="13">Kochi</strain>
    </source>
</reference>
<gene>
    <name evidence="13" type="ORF">AKAME5_002386400</name>
</gene>
<proteinExistence type="inferred from homology"/>
<dbReference type="InterPro" id="IPR017978">
    <property type="entry name" value="GPCR_3_C"/>
</dbReference>
<keyword evidence="8" id="KW-0325">Glycoprotein</keyword>
<dbReference type="GO" id="GO:0004965">
    <property type="term" value="F:G protein-coupled GABA receptor activity"/>
    <property type="evidence" value="ECO:0007669"/>
    <property type="project" value="InterPro"/>
</dbReference>